<feature type="chain" id="PRO_5046732310" description="Procollagen-proline 4-dioxygenase" evidence="11">
    <location>
        <begin position="29"/>
        <end position="1017"/>
    </location>
</feature>
<evidence type="ECO:0000259" key="14">
    <source>
        <dbReference type="PROSITE" id="PS51471"/>
    </source>
</evidence>
<comment type="caution">
    <text evidence="15">The sequence shown here is derived from an EMBL/GenBank/DDBJ whole genome shotgun (WGS) entry which is preliminary data.</text>
</comment>
<dbReference type="InterPro" id="IPR009057">
    <property type="entry name" value="Homeodomain-like_sf"/>
</dbReference>
<comment type="cofactor">
    <cofactor evidence="1">
        <name>L-ascorbate</name>
        <dbReference type="ChEBI" id="CHEBI:38290"/>
    </cofactor>
</comment>
<dbReference type="SUPFAM" id="SSF53335">
    <property type="entry name" value="S-adenosyl-L-methionine-dependent methyltransferases"/>
    <property type="match status" value="1"/>
</dbReference>
<dbReference type="InterPro" id="IPR017930">
    <property type="entry name" value="Myb_dom"/>
</dbReference>
<feature type="domain" description="HTH myb-type" evidence="13">
    <location>
        <begin position="365"/>
        <end position="421"/>
    </location>
</feature>
<evidence type="ECO:0000256" key="1">
    <source>
        <dbReference type="ARBA" id="ARBA00001961"/>
    </source>
</evidence>
<feature type="signal peptide" evidence="11">
    <location>
        <begin position="1"/>
        <end position="28"/>
    </location>
</feature>
<evidence type="ECO:0000256" key="8">
    <source>
        <dbReference type="ARBA" id="ARBA00023004"/>
    </source>
</evidence>
<dbReference type="PANTHER" id="PTHR43542:SF1">
    <property type="entry name" value="METHYLTRANSFERASE"/>
    <property type="match status" value="1"/>
</dbReference>
<dbReference type="Pfam" id="PF00249">
    <property type="entry name" value="Myb_DNA-binding"/>
    <property type="match status" value="2"/>
</dbReference>
<evidence type="ECO:0000256" key="11">
    <source>
        <dbReference type="SAM" id="SignalP"/>
    </source>
</evidence>
<organism evidence="15 16">
    <name type="scientific">Brassica napus</name>
    <name type="common">Rape</name>
    <dbReference type="NCBI Taxonomy" id="3708"/>
    <lineage>
        <taxon>Eukaryota</taxon>
        <taxon>Viridiplantae</taxon>
        <taxon>Streptophyta</taxon>
        <taxon>Embryophyta</taxon>
        <taxon>Tracheophyta</taxon>
        <taxon>Spermatophyta</taxon>
        <taxon>Magnoliopsida</taxon>
        <taxon>eudicotyledons</taxon>
        <taxon>Gunneridae</taxon>
        <taxon>Pentapetalae</taxon>
        <taxon>rosids</taxon>
        <taxon>malvids</taxon>
        <taxon>Brassicales</taxon>
        <taxon>Brassicaceae</taxon>
        <taxon>Brassiceae</taxon>
        <taxon>Brassica</taxon>
    </lineage>
</organism>
<dbReference type="PROSITE" id="PS50090">
    <property type="entry name" value="MYB_LIKE"/>
    <property type="match status" value="2"/>
</dbReference>
<evidence type="ECO:0000256" key="7">
    <source>
        <dbReference type="ARBA" id="ARBA00023002"/>
    </source>
</evidence>
<accession>A0ABQ7YPW6</accession>
<keyword evidence="16" id="KW-1185">Reference proteome</keyword>
<feature type="region of interest" description="Disordered" evidence="10">
    <location>
        <begin position="729"/>
        <end position="753"/>
    </location>
</feature>
<keyword evidence="4" id="KW-0808">Transferase</keyword>
<evidence type="ECO:0000313" key="16">
    <source>
        <dbReference type="Proteomes" id="UP000824890"/>
    </source>
</evidence>
<gene>
    <name evidence="15" type="ORF">HID58_076886</name>
</gene>
<dbReference type="Proteomes" id="UP000824890">
    <property type="component" value="Unassembled WGS sequence"/>
</dbReference>
<dbReference type="InterPro" id="IPR044862">
    <property type="entry name" value="Pro_4_hyd_alph_FE2OG_OXY"/>
</dbReference>
<keyword evidence="11" id="KW-0732">Signal</keyword>
<evidence type="ECO:0000313" key="15">
    <source>
        <dbReference type="EMBL" id="KAH0869864.1"/>
    </source>
</evidence>
<dbReference type="InterPro" id="IPR029063">
    <property type="entry name" value="SAM-dependent_MTases_sf"/>
</dbReference>
<dbReference type="CDD" id="cd02440">
    <property type="entry name" value="AdoMet_MTases"/>
    <property type="match status" value="1"/>
</dbReference>
<dbReference type="PROSITE" id="PS51294">
    <property type="entry name" value="HTH_MYB"/>
    <property type="match status" value="2"/>
</dbReference>
<keyword evidence="7" id="KW-0560">Oxidoreductase</keyword>
<evidence type="ECO:0000256" key="6">
    <source>
        <dbReference type="ARBA" id="ARBA00022964"/>
    </source>
</evidence>
<reference evidence="15 16" key="1">
    <citation type="submission" date="2021-05" db="EMBL/GenBank/DDBJ databases">
        <title>Genome Assembly of Synthetic Allotetraploid Brassica napus Reveals Homoeologous Exchanges between Subgenomes.</title>
        <authorList>
            <person name="Davis J.T."/>
        </authorList>
    </citation>
    <scope>NUCLEOTIDE SEQUENCE [LARGE SCALE GENOMIC DNA]</scope>
    <source>
        <strain evidence="16">cv. Da-Ae</strain>
        <tissue evidence="15">Seedling</tissue>
    </source>
</reference>
<dbReference type="Gene3D" id="1.10.10.60">
    <property type="entry name" value="Homeodomain-like"/>
    <property type="match status" value="2"/>
</dbReference>
<feature type="domain" description="Fe2OG dioxygenase" evidence="14">
    <location>
        <begin position="145"/>
        <end position="267"/>
    </location>
</feature>
<dbReference type="InterPro" id="IPR001005">
    <property type="entry name" value="SANT/Myb"/>
</dbReference>
<evidence type="ECO:0008006" key="17">
    <source>
        <dbReference type="Google" id="ProtNLM"/>
    </source>
</evidence>
<keyword evidence="6" id="KW-0223">Dioxygenase</keyword>
<keyword evidence="8" id="KW-0408">Iron</keyword>
<proteinExistence type="predicted"/>
<sequence>MKLGKMDSRNFLAFSLSLILIFPQISSASIRFISRWSSSKREGTVIKQKTSASSLVIDPTRVTQLSWTPRVFLYKGLLTDEECDHFINLAKGKLEKSMVADNDSGKSVESEVRTSSGMFLSKRQDDIVANVEAKLAAWTFLPEENGESMQILHYENGQKYEPHFDFFHDQVNQQLGGHRIATVLMYLSNVKKGGETVFPMWKGATAQPKDDSWTQCAKQGYAVKPMKGDALLFFNLHPNATTDPSSLHGSCPVVEGEKWSATRWIHVKSFERPVSRTTGCVDENESCEKWAKAGECKKNPAYMEPSSMRSSPFISLSLWTSLRAFALHHSISIKPFLWHFPTASSPSLLSLNNPQKMGRPPCCDKSNVKKGLWTAEEDAKILAYVAIHGVGNWSLIPKKAGLNRCGKSCRLRWTNYLRPDLKHDSFSPQEEELIIQCHRIIGSRWSSIARKLPGRTDNDVKNHWNTKLKKRLVKMGIDPVTHKPVSQVLTEFRNISGHGNSSEPFFVRNFKTEPSNNSILTQSNSAWEMMRNATSHESYHNSPMIFTHPTSSEFHFSNHSNFPLNGATSSCSSSSSSASITQPNQGAQAFCWSDYLLSDPVLPLSSQTQVVGSAATSNLTLNQNENFNSHSASSFVDEILDKDQEMLSQAMAVVVLSSPIVSPLGINIDMSKNLGSFHKVQLFSVSTPLRSRKPVVTVASSRKNIGAGLASEDKKLLLERYGYDANEFASQSKKSRRKEEERSGRNSQKEEEVVAVQPRTTHRLLQVLAGTAKRKKLLSLKGMDVRPMMEVVKGAAFGILQAAGGCPTSLRPGRWLDLYSGTGSVGIEAISRGCSEAHFVEMDPWVVSNVLQPNLEHTGFVEASVIHTARVENFLERKDGAFDYISVTPPYMEVDYEVLMDQVSKSPAIGENTFIVVEYPSRTTMLDSCGCLEKGHWVWSMGGNGIRAVLSLSIIVFLLVGNLASSATSVPSTETVKNLRFSGEDANLYHESKRKVPNGPDPIHNRKARTSRLPPRV</sequence>
<evidence type="ECO:0000256" key="3">
    <source>
        <dbReference type="ARBA" id="ARBA00022603"/>
    </source>
</evidence>
<dbReference type="CDD" id="cd00167">
    <property type="entry name" value="SANT"/>
    <property type="match status" value="2"/>
</dbReference>
<keyword evidence="3" id="KW-0489">Methyltransferase</keyword>
<feature type="domain" description="HTH myb-type" evidence="13">
    <location>
        <begin position="422"/>
        <end position="472"/>
    </location>
</feature>
<dbReference type="SMART" id="SM00717">
    <property type="entry name" value="SANT"/>
    <property type="match status" value="2"/>
</dbReference>
<feature type="region of interest" description="Disordered" evidence="10">
    <location>
        <begin position="990"/>
        <end position="1017"/>
    </location>
</feature>
<dbReference type="InterPro" id="IPR005123">
    <property type="entry name" value="Oxoglu/Fe-dep_dioxygenase_dom"/>
</dbReference>
<dbReference type="EMBL" id="JAGKQM010000017">
    <property type="protein sequence ID" value="KAH0869864.1"/>
    <property type="molecule type" value="Genomic_DNA"/>
</dbReference>
<dbReference type="Pfam" id="PF13640">
    <property type="entry name" value="2OG-FeII_Oxy_3"/>
    <property type="match status" value="1"/>
</dbReference>
<feature type="domain" description="Myb-like" evidence="12">
    <location>
        <begin position="418"/>
        <end position="468"/>
    </location>
</feature>
<protein>
    <recommendedName>
        <fullName evidence="17">Procollagen-proline 4-dioxygenase</fullName>
    </recommendedName>
</protein>
<dbReference type="Gene3D" id="2.60.120.620">
    <property type="entry name" value="q2cbj1_9rhob like domain"/>
    <property type="match status" value="1"/>
</dbReference>
<evidence type="ECO:0000256" key="5">
    <source>
        <dbReference type="ARBA" id="ARBA00022723"/>
    </source>
</evidence>
<evidence type="ECO:0000256" key="4">
    <source>
        <dbReference type="ARBA" id="ARBA00022679"/>
    </source>
</evidence>
<evidence type="ECO:0000259" key="13">
    <source>
        <dbReference type="PROSITE" id="PS51294"/>
    </source>
</evidence>
<evidence type="ECO:0000256" key="10">
    <source>
        <dbReference type="SAM" id="MobiDB-lite"/>
    </source>
</evidence>
<comment type="subcellular location">
    <subcellularLocation>
        <location evidence="2">Nucleus</location>
    </subcellularLocation>
</comment>
<dbReference type="InterPro" id="IPR006620">
    <property type="entry name" value="Pro_4_hyd_alph"/>
</dbReference>
<evidence type="ECO:0000256" key="2">
    <source>
        <dbReference type="ARBA" id="ARBA00004123"/>
    </source>
</evidence>
<keyword evidence="5" id="KW-0479">Metal-binding</keyword>
<feature type="domain" description="Myb-like" evidence="12">
    <location>
        <begin position="365"/>
        <end position="417"/>
    </location>
</feature>
<evidence type="ECO:0000259" key="12">
    <source>
        <dbReference type="PROSITE" id="PS50090"/>
    </source>
</evidence>
<keyword evidence="9" id="KW-0539">Nucleus</keyword>
<dbReference type="PANTHER" id="PTHR43542">
    <property type="entry name" value="METHYLTRANSFERASE"/>
    <property type="match status" value="1"/>
</dbReference>
<dbReference type="SUPFAM" id="SSF46689">
    <property type="entry name" value="Homeodomain-like"/>
    <property type="match status" value="1"/>
</dbReference>
<dbReference type="SMART" id="SM00702">
    <property type="entry name" value="P4Hc"/>
    <property type="match status" value="1"/>
</dbReference>
<name>A0ABQ7YPW6_BRANA</name>
<feature type="compositionally biased region" description="Basic and acidic residues" evidence="10">
    <location>
        <begin position="737"/>
        <end position="752"/>
    </location>
</feature>
<evidence type="ECO:0000256" key="9">
    <source>
        <dbReference type="ARBA" id="ARBA00023242"/>
    </source>
</evidence>
<dbReference type="Pfam" id="PF03602">
    <property type="entry name" value="Cons_hypoth95"/>
    <property type="match status" value="1"/>
</dbReference>
<dbReference type="PROSITE" id="PS51471">
    <property type="entry name" value="FE2OG_OXY"/>
    <property type="match status" value="1"/>
</dbReference>
<dbReference type="Gene3D" id="3.40.50.150">
    <property type="entry name" value="Vaccinia Virus protein VP39"/>
    <property type="match status" value="1"/>
</dbReference>
<dbReference type="InterPro" id="IPR004398">
    <property type="entry name" value="RNA_MeTrfase_RsmD"/>
</dbReference>